<accession>A1U836</accession>
<dbReference type="Proteomes" id="UP000000998">
    <property type="component" value="Plasmid pMAQU01"/>
</dbReference>
<dbReference type="AlphaFoldDB" id="A1U836"/>
<evidence type="ECO:0000313" key="1">
    <source>
        <dbReference type="EMBL" id="ABM21155.1"/>
    </source>
</evidence>
<dbReference type="OrthoDB" id="9950166at2"/>
<protein>
    <submittedName>
        <fullName evidence="1">Uncharacterized protein</fullName>
    </submittedName>
</protein>
<keyword evidence="1" id="KW-0614">Plasmid</keyword>
<organism evidence="1 2">
    <name type="scientific">Marinobacter nauticus (strain ATCC 700491 / DSM 11845 / VT8)</name>
    <name type="common">Marinobacter aquaeolei</name>
    <dbReference type="NCBI Taxonomy" id="351348"/>
    <lineage>
        <taxon>Bacteria</taxon>
        <taxon>Pseudomonadati</taxon>
        <taxon>Pseudomonadota</taxon>
        <taxon>Gammaproteobacteria</taxon>
        <taxon>Pseudomonadales</taxon>
        <taxon>Marinobacteraceae</taxon>
        <taxon>Marinobacter</taxon>
    </lineage>
</organism>
<dbReference type="KEGG" id="maq:Maqu_4304"/>
<dbReference type="EMBL" id="CP000515">
    <property type="protein sequence ID" value="ABM21155.1"/>
    <property type="molecule type" value="Genomic_DNA"/>
</dbReference>
<dbReference type="RefSeq" id="WP_011783198.1">
    <property type="nucleotide sequence ID" value="NC_008738.1"/>
</dbReference>
<sequence length="194" mass="22421">MSATILQAFQVFTTENPLASSRSSLPAIVVMGRIHETDQPASDARWTFLFIGSLDEFHQRFIFRMEREFDHGKYLDRRGQQVRGADFIRQLNKAIEQARILTATELRKRSIMAVTWSQDNAETLGITTHRMIAKVPFFTDTRYGFEIRDNSDAQRMVLFTMKLKEIAQGMGRCDPLYTGRPMRELPDRLQQQAG</sequence>
<proteinExistence type="predicted"/>
<reference evidence="2" key="1">
    <citation type="journal article" date="2011" name="Appl. Environ. Microbiol.">
        <title>Genomic potential of Marinobacter aquaeolei, a biogeochemical 'opportunitroph'.</title>
        <authorList>
            <person name="Singer E."/>
            <person name="Webb E.A."/>
            <person name="Nelson W.C."/>
            <person name="Heidelberg J.F."/>
            <person name="Ivanova N."/>
            <person name="Pati A."/>
            <person name="Edwards K.J."/>
        </authorList>
    </citation>
    <scope>NUCLEOTIDE SEQUENCE [LARGE SCALE GENOMIC DNA]</scope>
    <source>
        <strain evidence="2">ATCC 700491 / DSM 11845 / VT8</strain>
    </source>
</reference>
<evidence type="ECO:0000313" key="2">
    <source>
        <dbReference type="Proteomes" id="UP000000998"/>
    </source>
</evidence>
<gene>
    <name evidence="1" type="ordered locus">Maqu_4304</name>
</gene>
<name>A1U836_MARN8</name>
<geneLocation type="plasmid" evidence="1 2">
    <name>pMAQU01</name>
</geneLocation>
<dbReference type="HOGENOM" id="CLU_1401011_0_0_6"/>